<dbReference type="InterPro" id="IPR008471">
    <property type="entry name" value="MnmC-like_methylTransf"/>
</dbReference>
<dbReference type="InterPro" id="IPR047785">
    <property type="entry name" value="tRNA_MNMC2"/>
</dbReference>
<comment type="catalytic activity">
    <reaction evidence="10">
        <text>5-aminomethyl-2-thiouridine(34) in tRNA + S-adenosyl-L-methionine = 5-methylaminomethyl-2-thiouridine(34) in tRNA + S-adenosyl-L-homocysteine + H(+)</text>
        <dbReference type="Rhea" id="RHEA:19569"/>
        <dbReference type="Rhea" id="RHEA-COMP:10195"/>
        <dbReference type="Rhea" id="RHEA-COMP:10197"/>
        <dbReference type="ChEBI" id="CHEBI:15378"/>
        <dbReference type="ChEBI" id="CHEBI:57856"/>
        <dbReference type="ChEBI" id="CHEBI:59789"/>
        <dbReference type="ChEBI" id="CHEBI:74454"/>
        <dbReference type="ChEBI" id="CHEBI:74455"/>
        <dbReference type="EC" id="2.1.1.61"/>
    </reaction>
</comment>
<evidence type="ECO:0000259" key="11">
    <source>
        <dbReference type="Pfam" id="PF01266"/>
    </source>
</evidence>
<dbReference type="PANTHER" id="PTHR13847:SF283">
    <property type="entry name" value="TRNA 5-METHYLAMINOMETHYL-2-THIOURIDINE BIOSYNTHESIS BIFUNCTIONAL PROTEIN MNMC"/>
    <property type="match status" value="1"/>
</dbReference>
<dbReference type="PANTHER" id="PTHR13847">
    <property type="entry name" value="SARCOSINE DEHYDROGENASE-RELATED"/>
    <property type="match status" value="1"/>
</dbReference>
<dbReference type="HAMAP" id="MF_01102">
    <property type="entry name" value="MnmC"/>
    <property type="match status" value="1"/>
</dbReference>
<dbReference type="InterPro" id="IPR017610">
    <property type="entry name" value="tRNA_S-uridine_synth_MnmC_C"/>
</dbReference>
<accession>A0ABM8Z0T7</accession>
<dbReference type="PRINTS" id="PR00420">
    <property type="entry name" value="RNGMNOXGNASE"/>
</dbReference>
<evidence type="ECO:0000256" key="6">
    <source>
        <dbReference type="ARBA" id="ARBA00022694"/>
    </source>
</evidence>
<dbReference type="EMBL" id="OU912926">
    <property type="protein sequence ID" value="CAG9933427.1"/>
    <property type="molecule type" value="Genomic_DNA"/>
</dbReference>
<comment type="cofactor">
    <cofactor evidence="10">
        <name>FAD</name>
        <dbReference type="ChEBI" id="CHEBI:57692"/>
    </cofactor>
</comment>
<feature type="region of interest" description="FAD-dependent cmnm(5)s(2)U34 oxidoreductase" evidence="10">
    <location>
        <begin position="242"/>
        <end position="608"/>
    </location>
</feature>
<evidence type="ECO:0000256" key="7">
    <source>
        <dbReference type="ARBA" id="ARBA00022827"/>
    </source>
</evidence>
<keyword evidence="14" id="KW-1185">Reference proteome</keyword>
<reference evidence="13 14" key="1">
    <citation type="submission" date="2021-10" db="EMBL/GenBank/DDBJ databases">
        <authorList>
            <person name="Koch H."/>
        </authorList>
    </citation>
    <scope>NUCLEOTIDE SEQUENCE [LARGE SCALE GENOMIC DNA]</scope>
    <source>
        <strain evidence="13">6680</strain>
    </source>
</reference>
<dbReference type="EC" id="1.5.-.-" evidence="10"/>
<keyword evidence="1 10" id="KW-0963">Cytoplasm</keyword>
<dbReference type="RefSeq" id="WP_239797203.1">
    <property type="nucleotide sequence ID" value="NZ_OU912926.1"/>
</dbReference>
<keyword evidence="6 10" id="KW-0819">tRNA processing</keyword>
<keyword evidence="4 10" id="KW-0808">Transferase</keyword>
<keyword evidence="2 10" id="KW-0489">Methyltransferase</keyword>
<evidence type="ECO:0000313" key="14">
    <source>
        <dbReference type="Proteomes" id="UP000839052"/>
    </source>
</evidence>
<feature type="region of interest" description="tRNA (mnm(5)s(2)U34)-methyltransferase" evidence="10">
    <location>
        <begin position="1"/>
        <end position="227"/>
    </location>
</feature>
<dbReference type="NCBIfam" id="NF033855">
    <property type="entry name" value="tRNA_MNMC2"/>
    <property type="match status" value="1"/>
</dbReference>
<dbReference type="InterPro" id="IPR006076">
    <property type="entry name" value="FAD-dep_OxRdtase"/>
</dbReference>
<dbReference type="Gene3D" id="3.50.50.60">
    <property type="entry name" value="FAD/NAD(P)-binding domain"/>
    <property type="match status" value="1"/>
</dbReference>
<keyword evidence="8 10" id="KW-0560">Oxidoreductase</keyword>
<evidence type="ECO:0000256" key="9">
    <source>
        <dbReference type="ARBA" id="ARBA00023268"/>
    </source>
</evidence>
<feature type="domain" description="MnmC-like methyltransferase" evidence="12">
    <location>
        <begin position="106"/>
        <end position="226"/>
    </location>
</feature>
<evidence type="ECO:0000256" key="2">
    <source>
        <dbReference type="ARBA" id="ARBA00022603"/>
    </source>
</evidence>
<comment type="similarity">
    <text evidence="10">In the N-terminal section; belongs to the methyltransferase superfamily. tRNA (mnm(5)s(2)U34)-methyltransferase family.</text>
</comment>
<dbReference type="GO" id="GO:0004808">
    <property type="term" value="F:tRNA (5-methylaminomethyl-2-thiouridylate)(34)-methyltransferase activity"/>
    <property type="evidence" value="ECO:0007669"/>
    <property type="project" value="UniProtKB-EC"/>
</dbReference>
<organism evidence="13 14">
    <name type="scientific">Candidatus Nitrotoga arctica</name>
    <dbReference type="NCBI Taxonomy" id="453162"/>
    <lineage>
        <taxon>Bacteria</taxon>
        <taxon>Pseudomonadati</taxon>
        <taxon>Pseudomonadota</taxon>
        <taxon>Betaproteobacteria</taxon>
        <taxon>Nitrosomonadales</taxon>
        <taxon>Gallionellaceae</taxon>
        <taxon>Candidatus Nitrotoga</taxon>
    </lineage>
</organism>
<evidence type="ECO:0000256" key="8">
    <source>
        <dbReference type="ARBA" id="ARBA00023002"/>
    </source>
</evidence>
<dbReference type="Proteomes" id="UP000839052">
    <property type="component" value="Chromosome"/>
</dbReference>
<dbReference type="InterPro" id="IPR023032">
    <property type="entry name" value="tRNA_MAMT_biosynth_bifunc_MnmC"/>
</dbReference>
<evidence type="ECO:0000256" key="1">
    <source>
        <dbReference type="ARBA" id="ARBA00022490"/>
    </source>
</evidence>
<dbReference type="NCBIfam" id="NF002481">
    <property type="entry name" value="PRK01747.1-2"/>
    <property type="match status" value="1"/>
</dbReference>
<dbReference type="SUPFAM" id="SSF51905">
    <property type="entry name" value="FAD/NAD(P)-binding domain"/>
    <property type="match status" value="1"/>
</dbReference>
<dbReference type="GO" id="GO:0032259">
    <property type="term" value="P:methylation"/>
    <property type="evidence" value="ECO:0007669"/>
    <property type="project" value="UniProtKB-KW"/>
</dbReference>
<name>A0ABM8Z0T7_9PROT</name>
<evidence type="ECO:0000256" key="3">
    <source>
        <dbReference type="ARBA" id="ARBA00022630"/>
    </source>
</evidence>
<evidence type="ECO:0000256" key="10">
    <source>
        <dbReference type="HAMAP-Rule" id="MF_01102"/>
    </source>
</evidence>
<dbReference type="NCBIfam" id="TIGR03197">
    <property type="entry name" value="MnmC_Cterm"/>
    <property type="match status" value="1"/>
</dbReference>
<keyword evidence="5 10" id="KW-0949">S-adenosyl-L-methionine</keyword>
<keyword evidence="3 10" id="KW-0285">Flavoprotein</keyword>
<comment type="similarity">
    <text evidence="10">In the C-terminal section; belongs to the DAO family.</text>
</comment>
<dbReference type="GO" id="GO:0016491">
    <property type="term" value="F:oxidoreductase activity"/>
    <property type="evidence" value="ECO:0007669"/>
    <property type="project" value="UniProtKB-KW"/>
</dbReference>
<dbReference type="InterPro" id="IPR029063">
    <property type="entry name" value="SAM-dependent_MTases_sf"/>
</dbReference>
<keyword evidence="9 10" id="KW-0511">Multifunctional enzyme</keyword>
<dbReference type="Gene3D" id="3.30.9.10">
    <property type="entry name" value="D-Amino Acid Oxidase, subunit A, domain 2"/>
    <property type="match status" value="1"/>
</dbReference>
<dbReference type="Pfam" id="PF01266">
    <property type="entry name" value="DAO"/>
    <property type="match status" value="1"/>
</dbReference>
<evidence type="ECO:0000313" key="13">
    <source>
        <dbReference type="EMBL" id="CAG9933427.1"/>
    </source>
</evidence>
<protein>
    <recommendedName>
        <fullName evidence="10">tRNA 5-methylaminomethyl-2-thiouridine biosynthesis bifunctional protein MnmC</fullName>
        <shortName evidence="10">tRNA mnm(5)s(2)U biosynthesis bifunctional protein</shortName>
    </recommendedName>
    <domain>
        <recommendedName>
            <fullName evidence="10">tRNA (mnm(5)s(2)U34)-methyltransferase</fullName>
            <ecNumber evidence="10">2.1.1.61</ecNumber>
        </recommendedName>
    </domain>
    <domain>
        <recommendedName>
            <fullName evidence="10">FAD-dependent cmnm(5)s(2)U34 oxidoreductase</fullName>
            <ecNumber evidence="10">1.5.-.-</ecNumber>
        </recommendedName>
    </domain>
</protein>
<dbReference type="Pfam" id="PF05430">
    <property type="entry name" value="Methyltransf_30"/>
    <property type="match status" value="1"/>
</dbReference>
<comment type="subcellular location">
    <subcellularLocation>
        <location evidence="10">Cytoplasm</location>
    </subcellularLocation>
</comment>
<gene>
    <name evidence="10 13" type="primary">mnmC</name>
    <name evidence="13" type="ORF">NTG6680_2178</name>
</gene>
<evidence type="ECO:0000256" key="5">
    <source>
        <dbReference type="ARBA" id="ARBA00022691"/>
    </source>
</evidence>
<dbReference type="SUPFAM" id="SSF54373">
    <property type="entry name" value="FAD-linked reductases, C-terminal domain"/>
    <property type="match status" value="1"/>
</dbReference>
<evidence type="ECO:0000256" key="4">
    <source>
        <dbReference type="ARBA" id="ARBA00022679"/>
    </source>
</evidence>
<dbReference type="Gene3D" id="3.40.50.150">
    <property type="entry name" value="Vaccinia Virus protein VP39"/>
    <property type="match status" value="1"/>
</dbReference>
<comment type="function">
    <text evidence="10">Catalyzes the last two steps in the biosynthesis of 5-methylaminomethyl-2-thiouridine (mnm(5)s(2)U) at the wobble position (U34) in tRNA. Catalyzes the FAD-dependent demodification of cmnm(5)s(2)U34 to nm(5)s(2)U34, followed by the transfer of a methyl group from S-adenosyl-L-methionine to nm(5)s(2)U34, to form mnm(5)s(2)U34.</text>
</comment>
<proteinExistence type="inferred from homology"/>
<keyword evidence="7 10" id="KW-0274">FAD</keyword>
<feature type="domain" description="FAD dependent oxidoreductase" evidence="11">
    <location>
        <begin position="239"/>
        <end position="583"/>
    </location>
</feature>
<evidence type="ECO:0000259" key="12">
    <source>
        <dbReference type="Pfam" id="PF05430"/>
    </source>
</evidence>
<sequence length="608" mass="65313">MLNWEGGQPFSRRFSDVYFSDDSGLEEKRHVFLQGNRLAERFASLSSGECFAIGETGFGTGLNFFCAWQLFDEVAPSNSSLDFFSVEKYPLDEKELADVLALWPMLRQYANELLARWRRRVPGWNRWCFAGGKIRLTLVIGDVVDALTESCGGIDAWFLDGFSPARNPEMWTQQVFESIVRISQPGASFATYTCAGWVRRGLEQAGFQVRKSPGFGRKREMLQGHLPGSPPVRATVTKAIVIGGGVAGCAVASALAMRGVSVTLIESAPVLAAAASGNSRGILHIRLSAGMNPLQRFLLASYGHALALLDEKLPINGIARAECGELQLAFSAQEAKRIDRLAALDWPSHVLRRVDAAEASKLAGIELAHGGLWFPAGGWLVPPQMCAALAANPAIVQRTGYRAESLTAVESGWRVEGKDERQQIWSYEAQIVVVCTGYQVKSFAPLSHLPLTPVRGQITLLPATSHSENLRTIVSANGYIAPSDGELHVLGATHDFNDEAADLRASDHLENLSTLADISPALAKSMNIGSLDVEQLNGRASVRASVPGAMPLVGELLPGLYTSLGHGTRGLITAGLSGELIAAIACGHLSPLPLAVVNALVPVPRFVG</sequence>
<dbReference type="InterPro" id="IPR036188">
    <property type="entry name" value="FAD/NAD-bd_sf"/>
</dbReference>
<dbReference type="EC" id="2.1.1.61" evidence="10"/>